<proteinExistence type="predicted"/>
<name>A0ABT3T5Q9_9GAMM</name>
<keyword evidence="3" id="KW-0997">Cell inner membrane</keyword>
<dbReference type="Proteomes" id="UP001143304">
    <property type="component" value="Unassembled WGS sequence"/>
</dbReference>
<keyword evidence="5 8" id="KW-1133">Transmembrane helix</keyword>
<feature type="compositionally biased region" description="Pro residues" evidence="7">
    <location>
        <begin position="530"/>
        <end position="540"/>
    </location>
</feature>
<dbReference type="PANTHER" id="PTHR30462:SF2">
    <property type="entry name" value="INTERMEMBRANE TRANSPORT PROTEIN PQIB"/>
    <property type="match status" value="1"/>
</dbReference>
<evidence type="ECO:0000256" key="7">
    <source>
        <dbReference type="SAM" id="MobiDB-lite"/>
    </source>
</evidence>
<feature type="domain" description="Mce/MlaD" evidence="9">
    <location>
        <begin position="155"/>
        <end position="215"/>
    </location>
</feature>
<evidence type="ECO:0000256" key="2">
    <source>
        <dbReference type="ARBA" id="ARBA00022475"/>
    </source>
</evidence>
<organism evidence="10 11">
    <name type="scientific">Candidatus Marimicrobium litorale</name>
    <dbReference type="NCBI Taxonomy" id="2518991"/>
    <lineage>
        <taxon>Bacteria</taxon>
        <taxon>Pseudomonadati</taxon>
        <taxon>Pseudomonadota</taxon>
        <taxon>Gammaproteobacteria</taxon>
        <taxon>Cellvibrionales</taxon>
        <taxon>Halieaceae</taxon>
        <taxon>Marimicrobium</taxon>
    </lineage>
</organism>
<evidence type="ECO:0000256" key="4">
    <source>
        <dbReference type="ARBA" id="ARBA00022692"/>
    </source>
</evidence>
<feature type="transmembrane region" description="Helical" evidence="8">
    <location>
        <begin position="12"/>
        <end position="33"/>
    </location>
</feature>
<evidence type="ECO:0000256" key="8">
    <source>
        <dbReference type="SAM" id="Phobius"/>
    </source>
</evidence>
<keyword evidence="6 8" id="KW-0472">Membrane</keyword>
<comment type="subcellular location">
    <subcellularLocation>
        <location evidence="1">Cell inner membrane</location>
    </subcellularLocation>
</comment>
<evidence type="ECO:0000256" key="3">
    <source>
        <dbReference type="ARBA" id="ARBA00022519"/>
    </source>
</evidence>
<dbReference type="RefSeq" id="WP_279249337.1">
    <property type="nucleotide sequence ID" value="NZ_SHNO01000001.1"/>
</dbReference>
<evidence type="ECO:0000313" key="11">
    <source>
        <dbReference type="Proteomes" id="UP001143304"/>
    </source>
</evidence>
<dbReference type="PANTHER" id="PTHR30462">
    <property type="entry name" value="INTERMEMBRANE TRANSPORT PROTEIN PQIB-RELATED"/>
    <property type="match status" value="1"/>
</dbReference>
<gene>
    <name evidence="10" type="primary">pqiB</name>
    <name evidence="10" type="ORF">EYC82_09680</name>
</gene>
<dbReference type="NCBIfam" id="NF008070">
    <property type="entry name" value="PRK10807.1"/>
    <property type="match status" value="1"/>
</dbReference>
<feature type="domain" description="Mce/MlaD" evidence="9">
    <location>
        <begin position="40"/>
        <end position="131"/>
    </location>
</feature>
<feature type="region of interest" description="Disordered" evidence="7">
    <location>
        <begin position="525"/>
        <end position="546"/>
    </location>
</feature>
<feature type="domain" description="Mce/MlaD" evidence="9">
    <location>
        <begin position="284"/>
        <end position="392"/>
    </location>
</feature>
<reference evidence="10" key="1">
    <citation type="submission" date="2019-02" db="EMBL/GenBank/DDBJ databases">
        <authorList>
            <person name="Li S.-H."/>
        </authorList>
    </citation>
    <scope>NUCLEOTIDE SEQUENCE</scope>
    <source>
        <strain evidence="10">IMCC11814</strain>
    </source>
</reference>
<dbReference type="EMBL" id="SHNO01000001">
    <property type="protein sequence ID" value="MCX2977623.1"/>
    <property type="molecule type" value="Genomic_DNA"/>
</dbReference>
<comment type="caution">
    <text evidence="10">The sequence shown here is derived from an EMBL/GenBank/DDBJ whole genome shotgun (WGS) entry which is preliminary data.</text>
</comment>
<evidence type="ECO:0000256" key="5">
    <source>
        <dbReference type="ARBA" id="ARBA00022989"/>
    </source>
</evidence>
<keyword evidence="2" id="KW-1003">Cell membrane</keyword>
<keyword evidence="11" id="KW-1185">Reference proteome</keyword>
<keyword evidence="4 8" id="KW-0812">Transmembrane</keyword>
<evidence type="ECO:0000313" key="10">
    <source>
        <dbReference type="EMBL" id="MCX2977623.1"/>
    </source>
</evidence>
<sequence length="546" mass="58841">MTAEKAQIEDSRSISAIWIIPLLALVLGAYMVVHNWMTEGPDIEIAFKTASGLEEGKTKIKYRNVTMGVVEEVRLNKNFDGVIATAKLDRQTLPLLRGDTKFWVVTARVGLGNISGLDTLLSGAYIQLAPGKGDKEKRKFVALEQPPLTPADAPGVRVHLTSKKSSSISAGDAVLYAGYNVGRVETMEFNVSSRELQYTLFIEAPYHDLVDSHSRFWDASGISLSAGAAGFKVETGSLETVLLGGVAFGLPPGIAKGKPVGSDVNFKLYDSYDDIKENPFRYGTYYVTSFAQSIKGLVPGAPVEYRGITLGKVERIMLKESFQANIALGTQGEGAKIPVLIYVEPGRLEMPDDAQSIGELHKSITRGVSNGMRASLETGNLLTGAKFINIDYYDDTEAATVGKFDNYPTIPSLETGLGQLEQKVTSILDKLNALPLDTTITEANNTIATLNSTLENLNNLVMADGTQGLTAQLDQTLKELSNVLEGFSSGSGAYQSINSSLLRLNRTLGNIESLSRTLTEKPNAVVFPSKPAPDPVPDPVPEVSNQ</sequence>
<protein>
    <submittedName>
        <fullName evidence="10">Intermembrane transport protein PqiB</fullName>
    </submittedName>
</protein>
<accession>A0ABT3T5Q9</accession>
<evidence type="ECO:0000259" key="9">
    <source>
        <dbReference type="Pfam" id="PF02470"/>
    </source>
</evidence>
<dbReference type="Pfam" id="PF02470">
    <property type="entry name" value="MlaD"/>
    <property type="match status" value="3"/>
</dbReference>
<evidence type="ECO:0000256" key="6">
    <source>
        <dbReference type="ARBA" id="ARBA00023136"/>
    </source>
</evidence>
<evidence type="ECO:0000256" key="1">
    <source>
        <dbReference type="ARBA" id="ARBA00004533"/>
    </source>
</evidence>
<dbReference type="InterPro" id="IPR003399">
    <property type="entry name" value="Mce/MlaD"/>
</dbReference>
<dbReference type="InterPro" id="IPR051800">
    <property type="entry name" value="PqiA-PqiB_transport"/>
</dbReference>